<dbReference type="GO" id="GO:0046872">
    <property type="term" value="F:metal ion binding"/>
    <property type="evidence" value="ECO:0007669"/>
    <property type="project" value="InterPro"/>
</dbReference>
<evidence type="ECO:0000313" key="4">
    <source>
        <dbReference type="Proteomes" id="UP000239089"/>
    </source>
</evidence>
<organism evidence="3 4">
    <name type="scientific">Rhodoblastus sphagnicola</name>
    <dbReference type="NCBI Taxonomy" id="333368"/>
    <lineage>
        <taxon>Bacteria</taxon>
        <taxon>Pseudomonadati</taxon>
        <taxon>Pseudomonadota</taxon>
        <taxon>Alphaproteobacteria</taxon>
        <taxon>Hyphomicrobiales</taxon>
        <taxon>Rhodoblastaceae</taxon>
        <taxon>Rhodoblastus</taxon>
    </lineage>
</organism>
<dbReference type="InterPro" id="IPR007863">
    <property type="entry name" value="Peptidase_M16_C"/>
</dbReference>
<dbReference type="Proteomes" id="UP000239089">
    <property type="component" value="Unassembled WGS sequence"/>
</dbReference>
<gene>
    <name evidence="3" type="ORF">CCR94_12320</name>
</gene>
<dbReference type="OrthoDB" id="9811314at2"/>
<dbReference type="InterPro" id="IPR050361">
    <property type="entry name" value="MPP/UQCRC_Complex"/>
</dbReference>
<proteinExistence type="predicted"/>
<dbReference type="Pfam" id="PF05193">
    <property type="entry name" value="Peptidase_M16_C"/>
    <property type="match status" value="1"/>
</dbReference>
<comment type="caution">
    <text evidence="3">The sequence shown here is derived from an EMBL/GenBank/DDBJ whole genome shotgun (WGS) entry which is preliminary data.</text>
</comment>
<dbReference type="EMBL" id="NHSJ01000076">
    <property type="protein sequence ID" value="PPQ30531.1"/>
    <property type="molecule type" value="Genomic_DNA"/>
</dbReference>
<dbReference type="PANTHER" id="PTHR11851">
    <property type="entry name" value="METALLOPROTEASE"/>
    <property type="match status" value="1"/>
</dbReference>
<evidence type="ECO:0000259" key="1">
    <source>
        <dbReference type="Pfam" id="PF00675"/>
    </source>
</evidence>
<dbReference type="InterPro" id="IPR011249">
    <property type="entry name" value="Metalloenz_LuxS/M16"/>
</dbReference>
<dbReference type="InterPro" id="IPR011765">
    <property type="entry name" value="Pept_M16_N"/>
</dbReference>
<evidence type="ECO:0000259" key="2">
    <source>
        <dbReference type="Pfam" id="PF05193"/>
    </source>
</evidence>
<dbReference type="Gene3D" id="3.30.830.10">
    <property type="entry name" value="Metalloenzyme, LuxS/M16 peptidase-like"/>
    <property type="match status" value="2"/>
</dbReference>
<dbReference type="SUPFAM" id="SSF63411">
    <property type="entry name" value="LuxS/MPP-like metallohydrolase"/>
    <property type="match status" value="2"/>
</dbReference>
<keyword evidence="4" id="KW-1185">Reference proteome</keyword>
<feature type="domain" description="Peptidase M16 C-terminal" evidence="2">
    <location>
        <begin position="177"/>
        <end position="352"/>
    </location>
</feature>
<evidence type="ECO:0000313" key="3">
    <source>
        <dbReference type="EMBL" id="PPQ30531.1"/>
    </source>
</evidence>
<dbReference type="PANTHER" id="PTHR11851:SF224">
    <property type="entry name" value="PROCESSING PROTEASE"/>
    <property type="match status" value="1"/>
</dbReference>
<name>A0A2S6N7E7_9HYPH</name>
<dbReference type="Pfam" id="PF00675">
    <property type="entry name" value="Peptidase_M16"/>
    <property type="match status" value="1"/>
</dbReference>
<feature type="domain" description="Peptidase M16 N-terminal" evidence="1">
    <location>
        <begin position="36"/>
        <end position="165"/>
    </location>
</feature>
<protein>
    <submittedName>
        <fullName evidence="3">Peptidase M16</fullName>
    </submittedName>
</protein>
<dbReference type="RefSeq" id="WP_104508158.1">
    <property type="nucleotide sequence ID" value="NZ_JACIGC010000002.1"/>
</dbReference>
<reference evidence="3 4" key="1">
    <citation type="journal article" date="2018" name="Arch. Microbiol.">
        <title>New insights into the metabolic potential of the phototrophic purple bacterium Rhodopila globiformis DSM 161(T) from its draft genome sequence and evidence for a vanadium-dependent nitrogenase.</title>
        <authorList>
            <person name="Imhoff J.F."/>
            <person name="Rahn T."/>
            <person name="Kunzel S."/>
            <person name="Neulinger S.C."/>
        </authorList>
    </citation>
    <scope>NUCLEOTIDE SEQUENCE [LARGE SCALE GENOMIC DNA]</scope>
    <source>
        <strain evidence="3 4">DSM 16996</strain>
    </source>
</reference>
<sequence length="426" mass="45990">MNAPANVSRASRVQKIVTPAGVKAWLVEDYAVPLVALDFSFEGGAAQDPRGKSGAAAILAGMLDEGAGDLDSERFQRALDEHAIRLHFSADRDEFAGHMQTLTRNLDKAFELVTLALNAPRFDAEPLERVRGQINAVLKRESKDPDAMAAQAWRRAAWPDHPYARSPRGEFGEVDAVTRDDLVAAHNNLLARDALKIAVVGAIDAATLATKLDALFAGLPAVSARTPVPEVGIAGLGRRVLVDLDVPQANIRFGRPGLSRHDPDFIAATVVNHIWGGGSFTSRLWQEVREKRGLTYSVYSMLSTPKASSGLIGATSTKNERAAESLAVIAEEAKRMASEGPTADELDKAKKYLVGSYALRFDTSNKIAGHLLQLQQEGFAPDYLDRRNAEIEAVTVEDARRVAKRLLGDGRFLVAVVGRPEGLSAD</sequence>
<accession>A0A2S6N7E7</accession>
<dbReference type="AlphaFoldDB" id="A0A2S6N7E7"/>